<evidence type="ECO:0000256" key="1">
    <source>
        <dbReference type="SAM" id="Phobius"/>
    </source>
</evidence>
<feature type="transmembrane region" description="Helical" evidence="1">
    <location>
        <begin position="103"/>
        <end position="121"/>
    </location>
</feature>
<dbReference type="RefSeq" id="WP_155870255.1">
    <property type="nucleotide sequence ID" value="NZ_CP046322.1"/>
</dbReference>
<gene>
    <name evidence="2" type="ORF">FOB82_10630</name>
</gene>
<feature type="transmembrane region" description="Helical" evidence="1">
    <location>
        <begin position="45"/>
        <end position="62"/>
    </location>
</feature>
<evidence type="ECO:0000313" key="3">
    <source>
        <dbReference type="Proteomes" id="UP000426857"/>
    </source>
</evidence>
<evidence type="ECO:0000313" key="2">
    <source>
        <dbReference type="EMBL" id="QGS35320.1"/>
    </source>
</evidence>
<dbReference type="AlphaFoldDB" id="A0A6B8TV50"/>
<protein>
    <submittedName>
        <fullName evidence="2">Uncharacterized protein</fullName>
    </submittedName>
</protein>
<sequence length="127" mass="13782">MAYVRALTAVWAAWAWLTALAYLAGPEISHLQPIVEMVSPQWWSWLWGTAGALLTLGLAPWCGAGWARVAGLAAVAGLCTAWGLSFTLMWIDGETTRGWVSAKNYGLQAALAMGSAWWIAVRGRFDQ</sequence>
<keyword evidence="1" id="KW-0812">Transmembrane</keyword>
<feature type="transmembrane region" description="Helical" evidence="1">
    <location>
        <begin position="69"/>
        <end position="91"/>
    </location>
</feature>
<accession>A0A6B8TV50</accession>
<name>A0A6B8TV50_9CORY</name>
<dbReference type="EMBL" id="CP046322">
    <property type="protein sequence ID" value="QGS35320.1"/>
    <property type="molecule type" value="Genomic_DNA"/>
</dbReference>
<reference evidence="2 3" key="1">
    <citation type="submission" date="2019-11" db="EMBL/GenBank/DDBJ databases">
        <title>FDA dAtabase for Regulatory Grade micrObial Sequences (FDA-ARGOS): Supporting development and validation of Infectious Disease Dx tests.</title>
        <authorList>
            <person name="Kerrigan L."/>
            <person name="Long C."/>
            <person name="Tallon L."/>
            <person name="Sadzewicz L."/>
            <person name="Vavikolanu K."/>
            <person name="Mehta A."/>
            <person name="Aluvathingal J."/>
            <person name="Nadendla S."/>
            <person name="Yan Y."/>
            <person name="Sichtig H."/>
        </authorList>
    </citation>
    <scope>NUCLEOTIDE SEQUENCE [LARGE SCALE GENOMIC DNA]</scope>
    <source>
        <strain evidence="2 3">FDAARGOS_674</strain>
    </source>
</reference>
<dbReference type="KEGG" id="cxe:FOB82_10630"/>
<dbReference type="Proteomes" id="UP000426857">
    <property type="component" value="Chromosome"/>
</dbReference>
<organism evidence="2 3">
    <name type="scientific">Corynebacterium xerosis</name>
    <dbReference type="NCBI Taxonomy" id="1725"/>
    <lineage>
        <taxon>Bacteria</taxon>
        <taxon>Bacillati</taxon>
        <taxon>Actinomycetota</taxon>
        <taxon>Actinomycetes</taxon>
        <taxon>Mycobacteriales</taxon>
        <taxon>Corynebacteriaceae</taxon>
        <taxon>Corynebacterium</taxon>
    </lineage>
</organism>
<keyword evidence="1" id="KW-1133">Transmembrane helix</keyword>
<proteinExistence type="predicted"/>
<keyword evidence="1" id="KW-0472">Membrane</keyword>